<dbReference type="Proteomes" id="UP000067598">
    <property type="component" value="Unassembled WGS sequence"/>
</dbReference>
<dbReference type="PATRIC" id="fig|47770.28.peg.1579"/>
<gene>
    <name evidence="1" type="ORF">AEL95_09855</name>
</gene>
<dbReference type="InterPro" id="IPR024211">
    <property type="entry name" value="DUF3841"/>
</dbReference>
<protein>
    <recommendedName>
        <fullName evidence="3">DUF3841 domain-containing protein</fullName>
    </recommendedName>
</protein>
<evidence type="ECO:0000313" key="2">
    <source>
        <dbReference type="Proteomes" id="UP000067598"/>
    </source>
</evidence>
<evidence type="ECO:0000313" key="1">
    <source>
        <dbReference type="EMBL" id="KWU02969.1"/>
    </source>
</evidence>
<organism evidence="1 2">
    <name type="scientific">Lactobacillus crispatus</name>
    <dbReference type="NCBI Taxonomy" id="47770"/>
    <lineage>
        <taxon>Bacteria</taxon>
        <taxon>Bacillati</taxon>
        <taxon>Bacillota</taxon>
        <taxon>Bacilli</taxon>
        <taxon>Lactobacillales</taxon>
        <taxon>Lactobacillaceae</taxon>
        <taxon>Lactobacillus</taxon>
    </lineage>
</organism>
<sequence length="198" mass="23883">MKVWTIQPWSVWLQIKKNGVYYTNENLSQLLHPRDHLLEDEFTKAYCWMAEQMQEKVSLPPKSVTVPIWCWYAQDKHVAPHNRYYSNQACIELELPVNKVLLSDFDLWHVVLMDGFVPPDDMDFEKYSKADDRIEALPELEKRKIIEQSWQHIFDVKKDGQWIQGCIWQINYDDVIKVYHHHDNHRLKVFTPKRKIFD</sequence>
<dbReference type="AlphaFoldDB" id="A0A109DCM2"/>
<name>A0A109DCM2_9LACO</name>
<dbReference type="RefSeq" id="WP_060462523.1">
    <property type="nucleotide sequence ID" value="NZ_AP025162.1"/>
</dbReference>
<dbReference type="EMBL" id="LJGP01000052">
    <property type="protein sequence ID" value="KWU02969.1"/>
    <property type="molecule type" value="Genomic_DNA"/>
</dbReference>
<reference evidence="1 2" key="1">
    <citation type="journal article" date="2016" name="Microbiology (Mosc.)">
        <title>Comparison of Lactobacillus crispatus isolates from Lactobacillus-dominated vaginal microbiomes with isolates from microbiomes containing bacterial vaginosis-associated bacteria.</title>
        <authorList>
            <person name="Abdelmaksoud A.A."/>
            <person name="Koparde V.N."/>
            <person name="Sheth N.U."/>
            <person name="Serrano M.G."/>
            <person name="Glascock A.L."/>
            <person name="Fettweis J.M."/>
            <person name="Strauss Iii J.F."/>
            <person name="Buck G.A."/>
            <person name="Jefferson K.K."/>
        </authorList>
    </citation>
    <scope>NUCLEOTIDE SEQUENCE [LARGE SCALE GENOMIC DNA]</scope>
    <source>
        <strain evidence="1 2">VMC3</strain>
    </source>
</reference>
<dbReference type="Pfam" id="PF12952">
    <property type="entry name" value="DUF3841"/>
    <property type="match status" value="1"/>
</dbReference>
<comment type="caution">
    <text evidence="1">The sequence shown here is derived from an EMBL/GenBank/DDBJ whole genome shotgun (WGS) entry which is preliminary data.</text>
</comment>
<accession>A0A109DCM2</accession>
<evidence type="ECO:0008006" key="3">
    <source>
        <dbReference type="Google" id="ProtNLM"/>
    </source>
</evidence>
<proteinExistence type="predicted"/>